<protein>
    <submittedName>
        <fullName evidence="1">Uncharacterized protein</fullName>
    </submittedName>
</protein>
<reference evidence="1" key="1">
    <citation type="submission" date="2024-04" db="EMBL/GenBank/DDBJ databases">
        <authorList>
            <person name="Uskudar Guclu A."/>
            <person name="Unlu S."/>
        </authorList>
    </citation>
    <scope>NUCLEOTIDE SEQUENCE</scope>
</reference>
<sequence length="102" mass="11561">MSKSNGLAYAMVVAMEEAIMARKSRSEREQAERDMVLTKRMLAEGHKVDTMIYVYGSTNMKSEDGKLLLAGRRADIQRASLKHTTRGDFSHLHANQLICKQF</sequence>
<proteinExistence type="predicted"/>
<accession>A0AAU8BCL7</accession>
<evidence type="ECO:0000313" key="1">
    <source>
        <dbReference type="EMBL" id="XCD08746.1"/>
    </source>
</evidence>
<organism evidence="1">
    <name type="scientific">Escherichia phage Baskent_phicoli_1</name>
    <dbReference type="NCBI Taxonomy" id="3145031"/>
    <lineage>
        <taxon>Viruses</taxon>
        <taxon>Duplodnaviria</taxon>
        <taxon>Heunggongvirae</taxon>
        <taxon>Uroviricota</taxon>
        <taxon>Caudoviricetes</taxon>
        <taxon>Autographivirales</taxon>
        <taxon>Autotranscriptaviridae</taxon>
        <taxon>Studiervirinae</taxon>
        <taxon>Kayfunavirus</taxon>
    </lineage>
</organism>
<name>A0AAU8BCL7_9CAUD</name>
<dbReference type="EMBL" id="PP766721">
    <property type="protein sequence ID" value="XCD08746.1"/>
    <property type="molecule type" value="Genomic_DNA"/>
</dbReference>